<evidence type="ECO:0000256" key="4">
    <source>
        <dbReference type="ARBA" id="ARBA00005735"/>
    </source>
</evidence>
<dbReference type="InterPro" id="IPR029044">
    <property type="entry name" value="Nucleotide-diphossugar_trans"/>
</dbReference>
<evidence type="ECO:0000256" key="2">
    <source>
        <dbReference type="ARBA" id="ARBA00004323"/>
    </source>
</evidence>
<evidence type="ECO:0000256" key="12">
    <source>
        <dbReference type="ARBA" id="ARBA00023136"/>
    </source>
</evidence>
<dbReference type="Pfam" id="PF02709">
    <property type="entry name" value="Glyco_transf_7C"/>
    <property type="match status" value="1"/>
</dbReference>
<evidence type="ECO:0000256" key="10">
    <source>
        <dbReference type="ARBA" id="ARBA00022989"/>
    </source>
</evidence>
<dbReference type="FunFam" id="3.90.550.10:FF:000062">
    <property type="entry name" value="beta-1,4-galactosyltransferase 7 isoform X1"/>
    <property type="match status" value="1"/>
</dbReference>
<comment type="similarity">
    <text evidence="4 16">Belongs to the glycosyltransferase 7 family.</text>
</comment>
<evidence type="ECO:0000256" key="8">
    <source>
        <dbReference type="ARBA" id="ARBA00022723"/>
    </source>
</evidence>
<dbReference type="GO" id="GO:0030166">
    <property type="term" value="P:proteoglycan biosynthetic process"/>
    <property type="evidence" value="ECO:0007669"/>
    <property type="project" value="TreeGrafter"/>
</dbReference>
<keyword evidence="8 16" id="KW-0479">Metal-binding</keyword>
<dbReference type="PRINTS" id="PR02050">
    <property type="entry name" value="B14GALTRFASE"/>
</dbReference>
<comment type="cofactor">
    <cofactor evidence="1 16">
        <name>Mn(2+)</name>
        <dbReference type="ChEBI" id="CHEBI:29035"/>
    </cofactor>
</comment>
<evidence type="ECO:0000256" key="5">
    <source>
        <dbReference type="ARBA" id="ARBA00022676"/>
    </source>
</evidence>
<comment type="pathway">
    <text evidence="3 16">Protein modification; protein glycosylation.</text>
</comment>
<evidence type="ECO:0000259" key="17">
    <source>
        <dbReference type="Pfam" id="PF02709"/>
    </source>
</evidence>
<dbReference type="InterPro" id="IPR027791">
    <property type="entry name" value="Galactosyl_T_C"/>
</dbReference>
<evidence type="ECO:0000256" key="7">
    <source>
        <dbReference type="ARBA" id="ARBA00022692"/>
    </source>
</evidence>
<name>A0A7R9QMU0_9ACAR</name>
<dbReference type="InterPro" id="IPR003859">
    <property type="entry name" value="Galactosyl_T"/>
</dbReference>
<evidence type="ECO:0000256" key="14">
    <source>
        <dbReference type="ARBA" id="ARBA00023211"/>
    </source>
</evidence>
<dbReference type="EMBL" id="CAJPVJ010004791">
    <property type="protein sequence ID" value="CAG2168922.1"/>
    <property type="molecule type" value="Genomic_DNA"/>
</dbReference>
<dbReference type="Proteomes" id="UP000728032">
    <property type="component" value="Unassembled WGS sequence"/>
</dbReference>
<gene>
    <name evidence="19" type="ORF">ONB1V03_LOCUS8406</name>
</gene>
<feature type="domain" description="Galactosyltransferase N-terminal" evidence="18">
    <location>
        <begin position="67"/>
        <end position="153"/>
    </location>
</feature>
<keyword evidence="9 16" id="KW-0735">Signal-anchor</keyword>
<dbReference type="Pfam" id="PF13733">
    <property type="entry name" value="Glyco_transf_7N"/>
    <property type="match status" value="1"/>
</dbReference>
<dbReference type="PANTHER" id="PTHR19300:SF30">
    <property type="entry name" value="BETA-1,4-GALACTOSYLTRANSFERASE 7"/>
    <property type="match status" value="1"/>
</dbReference>
<evidence type="ECO:0000313" key="19">
    <source>
        <dbReference type="EMBL" id="CAD7651656.1"/>
    </source>
</evidence>
<evidence type="ECO:0000256" key="1">
    <source>
        <dbReference type="ARBA" id="ARBA00001936"/>
    </source>
</evidence>
<organism evidence="19">
    <name type="scientific">Oppiella nova</name>
    <dbReference type="NCBI Taxonomy" id="334625"/>
    <lineage>
        <taxon>Eukaryota</taxon>
        <taxon>Metazoa</taxon>
        <taxon>Ecdysozoa</taxon>
        <taxon>Arthropoda</taxon>
        <taxon>Chelicerata</taxon>
        <taxon>Arachnida</taxon>
        <taxon>Acari</taxon>
        <taxon>Acariformes</taxon>
        <taxon>Sarcoptiformes</taxon>
        <taxon>Oribatida</taxon>
        <taxon>Brachypylina</taxon>
        <taxon>Oppioidea</taxon>
        <taxon>Oppiidae</taxon>
        <taxon>Oppiella</taxon>
    </lineage>
</organism>
<comment type="catalytic activity">
    <reaction evidence="15">
        <text>3-O-(beta-D-xylosyl)-L-seryl-[protein] + UDP-alpha-D-galactose = 3-O-(beta-D-galactosyl-(1-&gt;4)-beta-D-xylosyl)-L-seryl-[protein] + UDP + H(+)</text>
        <dbReference type="Rhea" id="RHEA:15297"/>
        <dbReference type="Rhea" id="RHEA-COMP:12567"/>
        <dbReference type="Rhea" id="RHEA-COMP:12570"/>
        <dbReference type="ChEBI" id="CHEBI:15378"/>
        <dbReference type="ChEBI" id="CHEBI:58223"/>
        <dbReference type="ChEBI" id="CHEBI:66914"/>
        <dbReference type="ChEBI" id="CHEBI:132085"/>
        <dbReference type="ChEBI" id="CHEBI:132088"/>
        <dbReference type="EC" id="2.4.1.133"/>
    </reaction>
</comment>
<keyword evidence="5 16" id="KW-0328">Glycosyltransferase</keyword>
<keyword evidence="10 16" id="KW-1133">Transmembrane helix</keyword>
<dbReference type="InterPro" id="IPR027995">
    <property type="entry name" value="Galactosyl_T_N"/>
</dbReference>
<evidence type="ECO:0000256" key="16">
    <source>
        <dbReference type="RuleBase" id="RU368121"/>
    </source>
</evidence>
<keyword evidence="12 16" id="KW-0472">Membrane</keyword>
<comment type="function">
    <text evidence="16">Catalyzes the transfer of galactose onto proteins or lipids.</text>
</comment>
<dbReference type="GO" id="GO:0046872">
    <property type="term" value="F:metal ion binding"/>
    <property type="evidence" value="ECO:0007669"/>
    <property type="project" value="UniProtKB-UniRule"/>
</dbReference>
<evidence type="ECO:0000256" key="15">
    <source>
        <dbReference type="ARBA" id="ARBA00051458"/>
    </source>
</evidence>
<reference evidence="19" key="1">
    <citation type="submission" date="2020-11" db="EMBL/GenBank/DDBJ databases">
        <authorList>
            <person name="Tran Van P."/>
        </authorList>
    </citation>
    <scope>NUCLEOTIDE SEQUENCE</scope>
</reference>
<dbReference type="PANTHER" id="PTHR19300">
    <property type="entry name" value="BETA-1,4-GALACTOSYLTRANSFERASE"/>
    <property type="match status" value="1"/>
</dbReference>
<dbReference type="AlphaFoldDB" id="A0A7R9QMU0"/>
<dbReference type="EC" id="2.4.1.-" evidence="16"/>
<keyword evidence="7 16" id="KW-0812">Transmembrane</keyword>
<proteinExistence type="inferred from homology"/>
<keyword evidence="13 16" id="KW-0325">Glycoprotein</keyword>
<evidence type="ECO:0000256" key="9">
    <source>
        <dbReference type="ARBA" id="ARBA00022968"/>
    </source>
</evidence>
<dbReference type="CDD" id="cd00899">
    <property type="entry name" value="b4GalT"/>
    <property type="match status" value="1"/>
</dbReference>
<dbReference type="EMBL" id="OC919616">
    <property type="protein sequence ID" value="CAD7651656.1"/>
    <property type="molecule type" value="Genomic_DNA"/>
</dbReference>
<evidence type="ECO:0000256" key="3">
    <source>
        <dbReference type="ARBA" id="ARBA00004922"/>
    </source>
</evidence>
<keyword evidence="6 16" id="KW-0808">Transferase</keyword>
<keyword evidence="14 16" id="KW-0464">Manganese</keyword>
<dbReference type="GO" id="GO:0000139">
    <property type="term" value="C:Golgi membrane"/>
    <property type="evidence" value="ECO:0007669"/>
    <property type="project" value="UniProtKB-SubCell"/>
</dbReference>
<dbReference type="Gene3D" id="3.90.550.10">
    <property type="entry name" value="Spore Coat Polysaccharide Biosynthesis Protein SpsA, Chain A"/>
    <property type="match status" value="1"/>
</dbReference>
<evidence type="ECO:0000256" key="11">
    <source>
        <dbReference type="ARBA" id="ARBA00023034"/>
    </source>
</evidence>
<dbReference type="GO" id="GO:0046525">
    <property type="term" value="F:xylosylprotein 4-beta-galactosyltransferase activity"/>
    <property type="evidence" value="ECO:0007669"/>
    <property type="project" value="UniProtKB-EC"/>
</dbReference>
<accession>A0A7R9QMU0</accession>
<sequence>MNVCLRGKRCAKVLIICLLLSLILTVWISLQLSPIITSLSVNTSDCECHPNEDNAHHKAKDMSSTETSSHRLAVVVPFRDRFDELLTFVPHMKTFLKKQGIDYKIYIINQMDVYRFNRASLINAGFLISRPECDYMAMHDVDLLPLNANLSYHFPTDGPFHVSSPQLHPKYHYKTFVGGVLLIRGEHFEKVNGMSNNYWGWGLEDDEFYVRLKEANLFISRPQGITTGINDTFRHIHSTHRKRDTIRLFNQKEITRKRDRKTGLNSVQFRLKSVNEVMIDRSAVSVYNVQLICDLSLTPWCQTRQTIASKGPKAANS</sequence>
<protein>
    <recommendedName>
        <fullName evidence="16">Beta-1,4-N-acetylgalactosaminyltransferase</fullName>
        <ecNumber evidence="16">2.4.1.-</ecNumber>
    </recommendedName>
    <alternativeName>
        <fullName evidence="16">Beta-4-GalNAcT</fullName>
    </alternativeName>
</protein>
<dbReference type="OrthoDB" id="6020664at2759"/>
<evidence type="ECO:0000259" key="18">
    <source>
        <dbReference type="Pfam" id="PF13733"/>
    </source>
</evidence>
<keyword evidence="20" id="KW-1185">Reference proteome</keyword>
<evidence type="ECO:0000313" key="20">
    <source>
        <dbReference type="Proteomes" id="UP000728032"/>
    </source>
</evidence>
<keyword evidence="11" id="KW-0333">Golgi apparatus</keyword>
<feature type="domain" description="Galactosyltransferase C-terminal" evidence="17">
    <location>
        <begin position="159"/>
        <end position="235"/>
    </location>
</feature>
<dbReference type="UniPathway" id="UPA00378"/>
<comment type="subcellular location">
    <subcellularLocation>
        <location evidence="2">Golgi apparatus membrane</location>
        <topology evidence="2">Single-pass type II membrane protein</topology>
    </subcellularLocation>
    <subcellularLocation>
        <location evidence="16">Membrane</location>
        <topology evidence="16">Single-pass type II membrane protein</topology>
    </subcellularLocation>
</comment>
<dbReference type="GO" id="GO:0005975">
    <property type="term" value="P:carbohydrate metabolic process"/>
    <property type="evidence" value="ECO:0007669"/>
    <property type="project" value="InterPro"/>
</dbReference>
<dbReference type="SUPFAM" id="SSF53448">
    <property type="entry name" value="Nucleotide-diphospho-sugar transferases"/>
    <property type="match status" value="1"/>
</dbReference>
<evidence type="ECO:0000256" key="13">
    <source>
        <dbReference type="ARBA" id="ARBA00023180"/>
    </source>
</evidence>
<feature type="transmembrane region" description="Helical" evidence="16">
    <location>
        <begin position="12"/>
        <end position="30"/>
    </location>
</feature>
<evidence type="ECO:0000256" key="6">
    <source>
        <dbReference type="ARBA" id="ARBA00022679"/>
    </source>
</evidence>